<sequence>YLGYDMQGSVNYNIISPGDLAKNVLNTAGWSQLLCSEKKRDQAAEVAVVFIGNKLRSQDISRKRDTNAELIELLEGSLEESNFSVAFPYVASSEERGSIANTLLSGFMEHCDHGLQNIEIAVVAPCFVEGTNIKKLPDLKAVNDYVNEKKQLRTGKVTNLIFVCSDKSSAIKESGRTQMESKNLARILMDLKQSGILYSVLYASDPYEMAPYLRFEKLEKHLISNAPGNAFVNATYCDSVCQSKASILEGLLV</sequence>
<dbReference type="AlphaFoldDB" id="A0AA38G710"/>
<proteinExistence type="predicted"/>
<keyword evidence="2" id="KW-1185">Reference proteome</keyword>
<evidence type="ECO:0000313" key="2">
    <source>
        <dbReference type="Proteomes" id="UP000824469"/>
    </source>
</evidence>
<gene>
    <name evidence="1" type="ORF">KI387_019868</name>
</gene>
<protein>
    <submittedName>
        <fullName evidence="1">Uncharacterized protein</fullName>
    </submittedName>
</protein>
<dbReference type="Proteomes" id="UP000824469">
    <property type="component" value="Unassembled WGS sequence"/>
</dbReference>
<reference evidence="1 2" key="1">
    <citation type="journal article" date="2021" name="Nat. Plants">
        <title>The Taxus genome provides insights into paclitaxel biosynthesis.</title>
        <authorList>
            <person name="Xiong X."/>
            <person name="Gou J."/>
            <person name="Liao Q."/>
            <person name="Li Y."/>
            <person name="Zhou Q."/>
            <person name="Bi G."/>
            <person name="Li C."/>
            <person name="Du R."/>
            <person name="Wang X."/>
            <person name="Sun T."/>
            <person name="Guo L."/>
            <person name="Liang H."/>
            <person name="Lu P."/>
            <person name="Wu Y."/>
            <person name="Zhang Z."/>
            <person name="Ro D.K."/>
            <person name="Shang Y."/>
            <person name="Huang S."/>
            <person name="Yan J."/>
        </authorList>
    </citation>
    <scope>NUCLEOTIDE SEQUENCE [LARGE SCALE GENOMIC DNA]</scope>
    <source>
        <strain evidence="1">Ta-2019</strain>
    </source>
</reference>
<dbReference type="PANTHER" id="PTHR35285:SF1">
    <property type="entry name" value="2-C-METHYL-D-ERYTHRITOL 4-PHOSPHATE CYTIDYLYLTRANSFERASE"/>
    <property type="match status" value="1"/>
</dbReference>
<name>A0AA38G710_TAXCH</name>
<dbReference type="EMBL" id="JAHRHJ020000004">
    <property type="protein sequence ID" value="KAH9318099.1"/>
    <property type="molecule type" value="Genomic_DNA"/>
</dbReference>
<evidence type="ECO:0000313" key="1">
    <source>
        <dbReference type="EMBL" id="KAH9318099.1"/>
    </source>
</evidence>
<organism evidence="1 2">
    <name type="scientific">Taxus chinensis</name>
    <name type="common">Chinese yew</name>
    <name type="synonym">Taxus wallichiana var. chinensis</name>
    <dbReference type="NCBI Taxonomy" id="29808"/>
    <lineage>
        <taxon>Eukaryota</taxon>
        <taxon>Viridiplantae</taxon>
        <taxon>Streptophyta</taxon>
        <taxon>Embryophyta</taxon>
        <taxon>Tracheophyta</taxon>
        <taxon>Spermatophyta</taxon>
        <taxon>Pinopsida</taxon>
        <taxon>Pinidae</taxon>
        <taxon>Conifers II</taxon>
        <taxon>Cupressales</taxon>
        <taxon>Taxaceae</taxon>
        <taxon>Taxus</taxon>
    </lineage>
</organism>
<comment type="caution">
    <text evidence="1">The sequence shown here is derived from an EMBL/GenBank/DDBJ whole genome shotgun (WGS) entry which is preliminary data.</text>
</comment>
<accession>A0AA38G710</accession>
<dbReference type="OMA" id="NGFGDNH"/>
<feature type="non-terminal residue" evidence="1">
    <location>
        <position position="253"/>
    </location>
</feature>
<feature type="non-terminal residue" evidence="1">
    <location>
        <position position="1"/>
    </location>
</feature>
<dbReference type="PANTHER" id="PTHR35285">
    <property type="entry name" value="2-C-METHYL-D-ERYTHRITOL 4-PHOSPHATE CYTIDYLYLTRANSFERASE"/>
    <property type="match status" value="1"/>
</dbReference>